<evidence type="ECO:0000313" key="3">
    <source>
        <dbReference type="Proteomes" id="UP000784294"/>
    </source>
</evidence>
<accession>A0A448X4T7</accession>
<keyword evidence="1" id="KW-0472">Membrane</keyword>
<sequence>MTSMVEREAMASSCLKLKVWSSPGVSHSFYLKACEVNDRNGLSRFFITEMSKIGNYSLLFFCTLIVLLGSSLSSMTSEELNGESDEDNLFEYPSDLQALAKRRAFFSQRLGKRGRDTSFDRS</sequence>
<gene>
    <name evidence="2" type="ORF">PXEA_LOCUS21480</name>
</gene>
<reference evidence="2" key="1">
    <citation type="submission" date="2018-11" db="EMBL/GenBank/DDBJ databases">
        <authorList>
            <consortium name="Pathogen Informatics"/>
        </authorList>
    </citation>
    <scope>NUCLEOTIDE SEQUENCE</scope>
</reference>
<protein>
    <submittedName>
        <fullName evidence="2">Uncharacterized protein</fullName>
    </submittedName>
</protein>
<comment type="caution">
    <text evidence="2">The sequence shown here is derived from an EMBL/GenBank/DDBJ whole genome shotgun (WGS) entry which is preliminary data.</text>
</comment>
<keyword evidence="3" id="KW-1185">Reference proteome</keyword>
<dbReference type="AlphaFoldDB" id="A0A448X4T7"/>
<dbReference type="EMBL" id="CAAALY010091905">
    <property type="protein sequence ID" value="VEL28040.1"/>
    <property type="molecule type" value="Genomic_DNA"/>
</dbReference>
<organism evidence="2 3">
    <name type="scientific">Protopolystoma xenopodis</name>
    <dbReference type="NCBI Taxonomy" id="117903"/>
    <lineage>
        <taxon>Eukaryota</taxon>
        <taxon>Metazoa</taxon>
        <taxon>Spiralia</taxon>
        <taxon>Lophotrochozoa</taxon>
        <taxon>Platyhelminthes</taxon>
        <taxon>Monogenea</taxon>
        <taxon>Polyopisthocotylea</taxon>
        <taxon>Polystomatidea</taxon>
        <taxon>Polystomatidae</taxon>
        <taxon>Protopolystoma</taxon>
    </lineage>
</organism>
<feature type="transmembrane region" description="Helical" evidence="1">
    <location>
        <begin position="53"/>
        <end position="72"/>
    </location>
</feature>
<evidence type="ECO:0000256" key="1">
    <source>
        <dbReference type="SAM" id="Phobius"/>
    </source>
</evidence>
<dbReference type="Proteomes" id="UP000784294">
    <property type="component" value="Unassembled WGS sequence"/>
</dbReference>
<feature type="non-terminal residue" evidence="2">
    <location>
        <position position="1"/>
    </location>
</feature>
<evidence type="ECO:0000313" key="2">
    <source>
        <dbReference type="EMBL" id="VEL28040.1"/>
    </source>
</evidence>
<name>A0A448X4T7_9PLAT</name>
<proteinExistence type="predicted"/>
<keyword evidence="1" id="KW-0812">Transmembrane</keyword>
<keyword evidence="1" id="KW-1133">Transmembrane helix</keyword>